<name>A0A852ZCT0_9ACTN</name>
<dbReference type="InterPro" id="IPR036640">
    <property type="entry name" value="ABC1_TM_sf"/>
</dbReference>
<dbReference type="Pfam" id="PF00005">
    <property type="entry name" value="ABC_tran"/>
    <property type="match status" value="1"/>
</dbReference>
<evidence type="ECO:0000256" key="4">
    <source>
        <dbReference type="ARBA" id="ARBA00022519"/>
    </source>
</evidence>
<dbReference type="PROSITE" id="PS50893">
    <property type="entry name" value="ABC_TRANSPORTER_2"/>
    <property type="match status" value="1"/>
</dbReference>
<keyword evidence="2" id="KW-0813">Transport</keyword>
<proteinExistence type="inferred from homology"/>
<dbReference type="SUPFAM" id="SSF52540">
    <property type="entry name" value="P-loop containing nucleoside triphosphate hydrolases"/>
    <property type="match status" value="1"/>
</dbReference>
<protein>
    <submittedName>
        <fullName evidence="14">ATP-binding cassette subfamily B protein</fullName>
    </submittedName>
</protein>
<dbReference type="GO" id="GO:0005886">
    <property type="term" value="C:plasma membrane"/>
    <property type="evidence" value="ECO:0007669"/>
    <property type="project" value="UniProtKB-SubCell"/>
</dbReference>
<dbReference type="InterPro" id="IPR003439">
    <property type="entry name" value="ABC_transporter-like_ATP-bd"/>
</dbReference>
<dbReference type="GO" id="GO:0005524">
    <property type="term" value="F:ATP binding"/>
    <property type="evidence" value="ECO:0007669"/>
    <property type="project" value="UniProtKB-KW"/>
</dbReference>
<dbReference type="InterPro" id="IPR017871">
    <property type="entry name" value="ABC_transporter-like_CS"/>
</dbReference>
<dbReference type="SMART" id="SM00382">
    <property type="entry name" value="AAA"/>
    <property type="match status" value="1"/>
</dbReference>
<keyword evidence="15" id="KW-1185">Reference proteome</keyword>
<dbReference type="PROSITE" id="PS00211">
    <property type="entry name" value="ABC_TRANSPORTER_1"/>
    <property type="match status" value="1"/>
</dbReference>
<feature type="transmembrane region" description="Helical" evidence="11">
    <location>
        <begin position="191"/>
        <end position="207"/>
    </location>
</feature>
<dbReference type="Proteomes" id="UP000579605">
    <property type="component" value="Unassembled WGS sequence"/>
</dbReference>
<feature type="domain" description="ABC transmembrane type-1" evidence="13">
    <location>
        <begin position="42"/>
        <end position="336"/>
    </location>
</feature>
<evidence type="ECO:0000256" key="6">
    <source>
        <dbReference type="ARBA" id="ARBA00022741"/>
    </source>
</evidence>
<reference evidence="14 15" key="1">
    <citation type="submission" date="2020-07" db="EMBL/GenBank/DDBJ databases">
        <title>Sequencing the genomes of 1000 actinobacteria strains.</title>
        <authorList>
            <person name="Klenk H.-P."/>
        </authorList>
    </citation>
    <scope>NUCLEOTIDE SEQUENCE [LARGE SCALE GENOMIC DNA]</scope>
    <source>
        <strain evidence="14 15">DSM 18448</strain>
    </source>
</reference>
<evidence type="ECO:0000256" key="2">
    <source>
        <dbReference type="ARBA" id="ARBA00022448"/>
    </source>
</evidence>
<gene>
    <name evidence="14" type="ORF">F4554_002751</name>
</gene>
<evidence type="ECO:0000256" key="11">
    <source>
        <dbReference type="SAM" id="Phobius"/>
    </source>
</evidence>
<evidence type="ECO:0000259" key="13">
    <source>
        <dbReference type="PROSITE" id="PS50929"/>
    </source>
</evidence>
<dbReference type="InterPro" id="IPR027417">
    <property type="entry name" value="P-loop_NTPase"/>
</dbReference>
<keyword evidence="3" id="KW-1003">Cell membrane</keyword>
<dbReference type="GO" id="GO:0015421">
    <property type="term" value="F:ABC-type oligopeptide transporter activity"/>
    <property type="evidence" value="ECO:0007669"/>
    <property type="project" value="TreeGrafter"/>
</dbReference>
<evidence type="ECO:0000256" key="3">
    <source>
        <dbReference type="ARBA" id="ARBA00022475"/>
    </source>
</evidence>
<evidence type="ECO:0000256" key="8">
    <source>
        <dbReference type="ARBA" id="ARBA00022989"/>
    </source>
</evidence>
<feature type="domain" description="ABC transporter" evidence="12">
    <location>
        <begin position="371"/>
        <end position="614"/>
    </location>
</feature>
<keyword evidence="4" id="KW-0997">Cell inner membrane</keyword>
<evidence type="ECO:0000256" key="1">
    <source>
        <dbReference type="ARBA" id="ARBA00004429"/>
    </source>
</evidence>
<keyword evidence="6" id="KW-0547">Nucleotide-binding</keyword>
<dbReference type="InterPro" id="IPR039421">
    <property type="entry name" value="Type_1_exporter"/>
</dbReference>
<feature type="transmembrane region" description="Helical" evidence="11">
    <location>
        <begin position="318"/>
        <end position="341"/>
    </location>
</feature>
<dbReference type="InterPro" id="IPR003593">
    <property type="entry name" value="AAA+_ATPase"/>
</dbReference>
<evidence type="ECO:0000256" key="10">
    <source>
        <dbReference type="ARBA" id="ARBA00023455"/>
    </source>
</evidence>
<feature type="transmembrane region" description="Helical" evidence="11">
    <location>
        <begin position="40"/>
        <end position="61"/>
    </location>
</feature>
<evidence type="ECO:0000256" key="7">
    <source>
        <dbReference type="ARBA" id="ARBA00022840"/>
    </source>
</evidence>
<evidence type="ECO:0000259" key="12">
    <source>
        <dbReference type="PROSITE" id="PS50893"/>
    </source>
</evidence>
<feature type="transmembrane region" description="Helical" evidence="11">
    <location>
        <begin position="274"/>
        <end position="298"/>
    </location>
</feature>
<comment type="caution">
    <text evidence="14">The sequence shown here is derived from an EMBL/GenBank/DDBJ whole genome shotgun (WGS) entry which is preliminary data.</text>
</comment>
<comment type="similarity">
    <text evidence="10">Belongs to the ABC transporter superfamily. Siderophore-Fe(3+) uptake transporter (SIUT) (TC 3.A.1.21) family.</text>
</comment>
<dbReference type="PROSITE" id="PS50929">
    <property type="entry name" value="ABC_TM1F"/>
    <property type="match status" value="1"/>
</dbReference>
<dbReference type="SUPFAM" id="SSF90123">
    <property type="entry name" value="ABC transporter transmembrane region"/>
    <property type="match status" value="1"/>
</dbReference>
<dbReference type="PANTHER" id="PTHR43394:SF1">
    <property type="entry name" value="ATP-BINDING CASSETTE SUB-FAMILY B MEMBER 10, MITOCHONDRIAL"/>
    <property type="match status" value="1"/>
</dbReference>
<organism evidence="14 15">
    <name type="scientific">Actinopolymorpha rutila</name>
    <dbReference type="NCBI Taxonomy" id="446787"/>
    <lineage>
        <taxon>Bacteria</taxon>
        <taxon>Bacillati</taxon>
        <taxon>Actinomycetota</taxon>
        <taxon>Actinomycetes</taxon>
        <taxon>Propionibacteriales</taxon>
        <taxon>Actinopolymorphaceae</taxon>
        <taxon>Actinopolymorpha</taxon>
    </lineage>
</organism>
<evidence type="ECO:0000313" key="15">
    <source>
        <dbReference type="Proteomes" id="UP000579605"/>
    </source>
</evidence>
<keyword evidence="7 14" id="KW-0067">ATP-binding</keyword>
<keyword evidence="8 11" id="KW-1133">Transmembrane helix</keyword>
<dbReference type="PANTHER" id="PTHR43394">
    <property type="entry name" value="ATP-DEPENDENT PERMEASE MDL1, MITOCHONDRIAL"/>
    <property type="match status" value="1"/>
</dbReference>
<dbReference type="InterPro" id="IPR011527">
    <property type="entry name" value="ABC1_TM_dom"/>
</dbReference>
<comment type="subcellular location">
    <subcellularLocation>
        <location evidence="1">Cell inner membrane</location>
        <topology evidence="1">Multi-pass membrane protein</topology>
    </subcellularLocation>
</comment>
<dbReference type="Gene3D" id="3.40.50.300">
    <property type="entry name" value="P-loop containing nucleotide triphosphate hydrolases"/>
    <property type="match status" value="1"/>
</dbReference>
<sequence length="641" mass="69285">MGADRTSEDEKTVSLRRRLADDLRLGRLAVGLAWRASPKALVGVAVLLCAQAALTPLQLVLAREVVNAVARHTPAAHLAAAQSEVPLVGWIAAMAATLGLGTLLEPFSRTCQSLVGDRLVGFVTGELVRAANRWQGLARFEDPTFADDLERVSNQAARSGLDLMAYGTRAVLMAVSLMALCVPLIRLSPLVPFLLAAACLPLLARQFDFQTTMGSKLYLLTPQARTLTYSRDVMVGTDGAADVRLFGLGAFFRRRYDDAFASSVAELNRLRWRLTLPMCASAGLAAAAVGGVFGYATWQVATGRGSVGDLVLYGGTSAAVLSTVASLGFHIGFLPMVFAFLPSLDRVLNAPPDLPESPDPLPAPRPIRTGIVFEDVRFGYPGRDEPVLDGLSLHLRPGESCALVGPNGSGKTTLVKLLLRLYDPIAGRVLLDGRDLRDYDLTDLRRELGVLFQDFVRYEFTAGDNIGFGDVASPDRREDRRSHLLAAAERAGAADLLDRLPDGLDTQLGLSFGGRELSGGEWQKLALARAFARDCQVLVLDEPTASLDTRTEYDIFQRFAQLTKGRTAVLVSHRFSTVRMADRIVVLRAGRVAEDGTHEELMAAEGEYARMYRTQAAQYLDDLEDSGGGAADLDIPSGERR</sequence>
<dbReference type="FunFam" id="3.40.50.300:FF:000221">
    <property type="entry name" value="Multidrug ABC transporter ATP-binding protein"/>
    <property type="match status" value="1"/>
</dbReference>
<dbReference type="EMBL" id="JACBZH010000001">
    <property type="protein sequence ID" value="NYH90113.1"/>
    <property type="molecule type" value="Genomic_DNA"/>
</dbReference>
<evidence type="ECO:0000256" key="9">
    <source>
        <dbReference type="ARBA" id="ARBA00023136"/>
    </source>
</evidence>
<keyword evidence="9 11" id="KW-0472">Membrane</keyword>
<dbReference type="Gene3D" id="1.20.1560.10">
    <property type="entry name" value="ABC transporter type 1, transmembrane domain"/>
    <property type="match status" value="1"/>
</dbReference>
<keyword evidence="5 11" id="KW-0812">Transmembrane</keyword>
<dbReference type="AlphaFoldDB" id="A0A852ZCT0"/>
<dbReference type="RefSeq" id="WP_179787726.1">
    <property type="nucleotide sequence ID" value="NZ_BAAARR010000024.1"/>
</dbReference>
<evidence type="ECO:0000313" key="14">
    <source>
        <dbReference type="EMBL" id="NYH90113.1"/>
    </source>
</evidence>
<dbReference type="GO" id="GO:0016887">
    <property type="term" value="F:ATP hydrolysis activity"/>
    <property type="evidence" value="ECO:0007669"/>
    <property type="project" value="InterPro"/>
</dbReference>
<accession>A0A852ZCT0</accession>
<evidence type="ECO:0000256" key="5">
    <source>
        <dbReference type="ARBA" id="ARBA00022692"/>
    </source>
</evidence>